<dbReference type="InterPro" id="IPR059000">
    <property type="entry name" value="ATPase_P-type_domA"/>
</dbReference>
<gene>
    <name evidence="14" type="ORF">COX26_02695</name>
</gene>
<dbReference type="NCBIfam" id="TIGR01494">
    <property type="entry name" value="ATPase_P-type"/>
    <property type="match status" value="1"/>
</dbReference>
<dbReference type="Pfam" id="PF00122">
    <property type="entry name" value="E1-E2_ATPase"/>
    <property type="match status" value="1"/>
</dbReference>
<proteinExistence type="inferred from homology"/>
<dbReference type="GO" id="GO:0016887">
    <property type="term" value="F:ATP hydrolysis activity"/>
    <property type="evidence" value="ECO:0007669"/>
    <property type="project" value="InterPro"/>
</dbReference>
<evidence type="ECO:0000256" key="1">
    <source>
        <dbReference type="ARBA" id="ARBA00004651"/>
    </source>
</evidence>
<comment type="subcellular location">
    <subcellularLocation>
        <location evidence="1">Cell membrane</location>
        <topology evidence="1">Multi-pass membrane protein</topology>
    </subcellularLocation>
</comment>
<dbReference type="Gene3D" id="2.70.150.10">
    <property type="entry name" value="Calcium-transporting ATPase, cytoplasmic transduction domain A"/>
    <property type="match status" value="1"/>
</dbReference>
<dbReference type="EMBL" id="PCRZ01000046">
    <property type="protein sequence ID" value="PIP29716.1"/>
    <property type="molecule type" value="Genomic_DNA"/>
</dbReference>
<feature type="domain" description="Heavy metal binding" evidence="13">
    <location>
        <begin position="1"/>
        <end position="22"/>
    </location>
</feature>
<evidence type="ECO:0000256" key="3">
    <source>
        <dbReference type="ARBA" id="ARBA00022475"/>
    </source>
</evidence>
<dbReference type="GO" id="GO:0043682">
    <property type="term" value="F:P-type divalent copper transporter activity"/>
    <property type="evidence" value="ECO:0007669"/>
    <property type="project" value="TreeGrafter"/>
</dbReference>
<dbReference type="GO" id="GO:0005507">
    <property type="term" value="F:copper ion binding"/>
    <property type="evidence" value="ECO:0007669"/>
    <property type="project" value="TreeGrafter"/>
</dbReference>
<keyword evidence="7 11" id="KW-0067">ATP-binding</keyword>
<dbReference type="PANTHER" id="PTHR43520:SF8">
    <property type="entry name" value="P-TYPE CU(+) TRANSPORTER"/>
    <property type="match status" value="1"/>
</dbReference>
<feature type="transmembrane region" description="Helical" evidence="11">
    <location>
        <begin position="130"/>
        <end position="148"/>
    </location>
</feature>
<keyword evidence="8" id="KW-1278">Translocase</keyword>
<feature type="transmembrane region" description="Helical" evidence="11">
    <location>
        <begin position="306"/>
        <end position="327"/>
    </location>
</feature>
<dbReference type="AlphaFoldDB" id="A0A2G9Z973"/>
<dbReference type="GO" id="GO:0005886">
    <property type="term" value="C:plasma membrane"/>
    <property type="evidence" value="ECO:0007669"/>
    <property type="project" value="UniProtKB-SubCell"/>
</dbReference>
<comment type="similarity">
    <text evidence="2 11">Belongs to the cation transport ATPase (P-type) (TC 3.A.3) family. Type IB subfamily.</text>
</comment>
<dbReference type="Gene3D" id="3.40.50.1000">
    <property type="entry name" value="HAD superfamily/HAD-like"/>
    <property type="match status" value="1"/>
</dbReference>
<dbReference type="InterPro" id="IPR023298">
    <property type="entry name" value="ATPase_P-typ_TM_dom_sf"/>
</dbReference>
<dbReference type="InterPro" id="IPR044492">
    <property type="entry name" value="P_typ_ATPase_HD_dom"/>
</dbReference>
<reference evidence="14 15" key="1">
    <citation type="submission" date="2017-09" db="EMBL/GenBank/DDBJ databases">
        <title>Depth-based differentiation of microbial function through sediment-hosted aquifers and enrichment of novel symbionts in the deep terrestrial subsurface.</title>
        <authorList>
            <person name="Probst A.J."/>
            <person name="Ladd B."/>
            <person name="Jarett J.K."/>
            <person name="Geller-Mcgrath D.E."/>
            <person name="Sieber C.M."/>
            <person name="Emerson J.B."/>
            <person name="Anantharaman K."/>
            <person name="Thomas B.C."/>
            <person name="Malmstrom R."/>
            <person name="Stieglmeier M."/>
            <person name="Klingl A."/>
            <person name="Woyke T."/>
            <person name="Ryan C.M."/>
            <person name="Banfield J.F."/>
        </authorList>
    </citation>
    <scope>NUCLEOTIDE SEQUENCE [LARGE SCALE GENOMIC DNA]</scope>
    <source>
        <strain evidence="14">CG23_combo_of_CG06-09_8_20_14_all_54_14</strain>
    </source>
</reference>
<dbReference type="SUPFAM" id="SSF81653">
    <property type="entry name" value="Calcium ATPase, transduction domain A"/>
    <property type="match status" value="1"/>
</dbReference>
<feature type="domain" description="P-type ATPase A" evidence="12">
    <location>
        <begin position="189"/>
        <end position="289"/>
    </location>
</feature>
<evidence type="ECO:0000256" key="4">
    <source>
        <dbReference type="ARBA" id="ARBA00022692"/>
    </source>
</evidence>
<keyword evidence="9 11" id="KW-1133">Transmembrane helix</keyword>
<keyword evidence="3 11" id="KW-1003">Cell membrane</keyword>
<dbReference type="InterPro" id="IPR027256">
    <property type="entry name" value="P-typ_ATPase_IB"/>
</dbReference>
<dbReference type="SFLD" id="SFLDG00002">
    <property type="entry name" value="C1.7:_P-type_atpase_like"/>
    <property type="match status" value="1"/>
</dbReference>
<keyword evidence="6 11" id="KW-0547">Nucleotide-binding</keyword>
<dbReference type="PANTHER" id="PTHR43520">
    <property type="entry name" value="ATP7, ISOFORM B"/>
    <property type="match status" value="1"/>
</dbReference>
<dbReference type="NCBIfam" id="TIGR01511">
    <property type="entry name" value="ATPase-IB1_Cu"/>
    <property type="match status" value="1"/>
</dbReference>
<dbReference type="Gene3D" id="3.40.1110.10">
    <property type="entry name" value="Calcium-transporting ATPase, cytoplasmic domain N"/>
    <property type="match status" value="1"/>
</dbReference>
<feature type="transmembrane region" description="Helical" evidence="11">
    <location>
        <begin position="649"/>
        <end position="668"/>
    </location>
</feature>
<keyword evidence="4 11" id="KW-0812">Transmembrane</keyword>
<feature type="transmembrane region" description="Helical" evidence="11">
    <location>
        <begin position="96"/>
        <end position="118"/>
    </location>
</feature>
<organism evidence="14 15">
    <name type="scientific">Candidatus Jorgensenbacteria bacterium CG23_combo_of_CG06-09_8_20_14_all_54_14</name>
    <dbReference type="NCBI Taxonomy" id="1974595"/>
    <lineage>
        <taxon>Bacteria</taxon>
        <taxon>Candidatus Joergenseniibacteriota</taxon>
    </lineage>
</organism>
<dbReference type="FunFam" id="2.70.150.10:FF:000020">
    <property type="entry name" value="Copper-exporting P-type ATPase A"/>
    <property type="match status" value="1"/>
</dbReference>
<feature type="transmembrane region" description="Helical" evidence="11">
    <location>
        <begin position="339"/>
        <end position="367"/>
    </location>
</feature>
<feature type="transmembrane region" description="Helical" evidence="11">
    <location>
        <begin position="154"/>
        <end position="172"/>
    </location>
</feature>
<dbReference type="InterPro" id="IPR023214">
    <property type="entry name" value="HAD_sf"/>
</dbReference>
<accession>A0A2G9Z973</accession>
<name>A0A2G9Z973_9BACT</name>
<evidence type="ECO:0000256" key="10">
    <source>
        <dbReference type="ARBA" id="ARBA00023136"/>
    </source>
</evidence>
<evidence type="ECO:0000259" key="13">
    <source>
        <dbReference type="Pfam" id="PF19335"/>
    </source>
</evidence>
<evidence type="ECO:0000256" key="8">
    <source>
        <dbReference type="ARBA" id="ARBA00022967"/>
    </source>
</evidence>
<dbReference type="SFLD" id="SFLDF00027">
    <property type="entry name" value="p-type_atpase"/>
    <property type="match status" value="1"/>
</dbReference>
<sequence>MHPEVQEPQPGMCPECGMHLVPQRAAKNEEHGGKNNAYDKPASAHTMAGKHEGHHTQDFLKKFWLSAALTVPIVLYSELPEQLFGWTPPPFEGVPYLTFALSSLVFFYGGWVFLAGAWRELRAKLPGMMTLIAIAIAAAYFWSVYATFSSAGHTLFWELATLITVMLLGHWLEMCAVASTQGALKELSKLLPDTAEVIREGERVTVGLRELKEGDVVFVRPGSSIPADGVVTEGRSQVNESMVSGESKPVEKEVGSEVIAGTINGDGALMVRVIKIGEHTFLAGVMRLVCDAQASKSRLQMLSDRAAFFLTIIAVTGGGVAFVWWLLAGADTAFAFERLVAVLVIACPHALGLAVPLVASLSTTLAARKGFLVRERLALERARNVDIVLFDKTGTLTKGEYGVKKVIAAALFTESQVLQYAASVDQNSEHFVARAIVREAKNRNVSLLPVKDFERIPGKGVRGAVGEAQVMSGGEAMFAETNRSLPPAIAASLREFAEGGSTIIYVAVNGSLAGAIVLADIVRDESREAVRDLKAMGLQVAMLTGDAEAVAQWVAKELTLNEYFAKVLPQEKAVKVKELQARGLRVAMVGDGVNDAPALTQADVGIAVGAGTNVAIESAGIVLMRSDPRDIAKIISLSRATYRKMLQNLFWATGYNVVALPLAGGALASQGILLQPAASAVLMSFSTVIVAANALLLRRWAREKPRPHG</sequence>
<dbReference type="InterPro" id="IPR001757">
    <property type="entry name" value="P_typ_ATPase"/>
</dbReference>
<dbReference type="GO" id="GO:0005524">
    <property type="term" value="F:ATP binding"/>
    <property type="evidence" value="ECO:0007669"/>
    <property type="project" value="UniProtKB-UniRule"/>
</dbReference>
<dbReference type="InterPro" id="IPR008250">
    <property type="entry name" value="ATPase_P-typ_transduc_dom_A_sf"/>
</dbReference>
<feature type="transmembrane region" description="Helical" evidence="11">
    <location>
        <begin position="674"/>
        <end position="697"/>
    </location>
</feature>
<dbReference type="InterPro" id="IPR045800">
    <property type="entry name" value="HMBD"/>
</dbReference>
<dbReference type="InterPro" id="IPR018303">
    <property type="entry name" value="ATPase_P-typ_P_site"/>
</dbReference>
<keyword evidence="5 11" id="KW-0479">Metal-binding</keyword>
<keyword evidence="10 11" id="KW-0472">Membrane</keyword>
<dbReference type="PRINTS" id="PR00943">
    <property type="entry name" value="CUATPASE"/>
</dbReference>
<dbReference type="PRINTS" id="PR00119">
    <property type="entry name" value="CATATPASE"/>
</dbReference>
<dbReference type="InterPro" id="IPR036412">
    <property type="entry name" value="HAD-like_sf"/>
</dbReference>
<protein>
    <submittedName>
        <fullName evidence="14">Copper-translocating P-type ATPase</fullName>
    </submittedName>
</protein>
<evidence type="ECO:0000313" key="14">
    <source>
        <dbReference type="EMBL" id="PIP29716.1"/>
    </source>
</evidence>
<dbReference type="SUPFAM" id="SSF56784">
    <property type="entry name" value="HAD-like"/>
    <property type="match status" value="1"/>
</dbReference>
<dbReference type="GO" id="GO:0055070">
    <property type="term" value="P:copper ion homeostasis"/>
    <property type="evidence" value="ECO:0007669"/>
    <property type="project" value="TreeGrafter"/>
</dbReference>
<dbReference type="PROSITE" id="PS00154">
    <property type="entry name" value="ATPASE_E1_E2"/>
    <property type="match status" value="1"/>
</dbReference>
<dbReference type="SFLD" id="SFLDS00003">
    <property type="entry name" value="Haloacid_Dehalogenase"/>
    <property type="match status" value="1"/>
</dbReference>
<evidence type="ECO:0000256" key="6">
    <source>
        <dbReference type="ARBA" id="ARBA00022741"/>
    </source>
</evidence>
<dbReference type="InterPro" id="IPR023299">
    <property type="entry name" value="ATPase_P-typ_cyto_dom_N"/>
</dbReference>
<evidence type="ECO:0000256" key="5">
    <source>
        <dbReference type="ARBA" id="ARBA00022723"/>
    </source>
</evidence>
<evidence type="ECO:0000256" key="9">
    <source>
        <dbReference type="ARBA" id="ARBA00022989"/>
    </source>
</evidence>
<comment type="caution">
    <text evidence="14">The sequence shown here is derived from an EMBL/GenBank/DDBJ whole genome shotgun (WGS) entry which is preliminary data.</text>
</comment>
<dbReference type="Pfam" id="PF19335">
    <property type="entry name" value="HMBD"/>
    <property type="match status" value="1"/>
</dbReference>
<evidence type="ECO:0000259" key="12">
    <source>
        <dbReference type="Pfam" id="PF00122"/>
    </source>
</evidence>
<evidence type="ECO:0000256" key="11">
    <source>
        <dbReference type="RuleBase" id="RU362081"/>
    </source>
</evidence>
<evidence type="ECO:0000256" key="2">
    <source>
        <dbReference type="ARBA" id="ARBA00006024"/>
    </source>
</evidence>
<dbReference type="Pfam" id="PF00702">
    <property type="entry name" value="Hydrolase"/>
    <property type="match status" value="1"/>
</dbReference>
<evidence type="ECO:0000256" key="7">
    <source>
        <dbReference type="ARBA" id="ARBA00022840"/>
    </source>
</evidence>
<dbReference type="SUPFAM" id="SSF81665">
    <property type="entry name" value="Calcium ATPase, transmembrane domain M"/>
    <property type="match status" value="1"/>
</dbReference>
<dbReference type="NCBIfam" id="TIGR01525">
    <property type="entry name" value="ATPase-IB_hvy"/>
    <property type="match status" value="1"/>
</dbReference>
<evidence type="ECO:0000313" key="15">
    <source>
        <dbReference type="Proteomes" id="UP000228812"/>
    </source>
</evidence>
<dbReference type="Proteomes" id="UP000228812">
    <property type="component" value="Unassembled WGS sequence"/>
</dbReference>